<feature type="region of interest" description="Disordered" evidence="1">
    <location>
        <begin position="1"/>
        <end position="36"/>
    </location>
</feature>
<dbReference type="InterPro" id="IPR011883">
    <property type="entry name" value="PaaD-like"/>
</dbReference>
<sequence>MSVVAAAPRDVVVTGAPPPAPAATSAGPSRRPRDGAASRAWDVAAAVVDPEVPVLTIEDLGVLRSVTVSDDGDAVRATITPTYSGCPAVDAIRSDVGAALRDAGYREVRVDVVLAPVWTTDWMTDAGKRKLREFGIAPPSGRAAVGGPVPVTLSVRCPRCGSLSTRELARFGSTSCKALYECTACLEPFDYFKVH</sequence>
<dbReference type="NCBIfam" id="TIGR02159">
    <property type="entry name" value="PA_CoA_Oxy4"/>
    <property type="match status" value="1"/>
</dbReference>
<evidence type="ECO:0000256" key="1">
    <source>
        <dbReference type="SAM" id="MobiDB-lite"/>
    </source>
</evidence>
<protein>
    <submittedName>
        <fullName evidence="4">Phenylacetate-CoA oxygenase subunit PaaJ</fullName>
    </submittedName>
</protein>
<dbReference type="InterPro" id="IPR056572">
    <property type="entry name" value="Zn_ribbon_PaaD"/>
</dbReference>
<evidence type="ECO:0000313" key="5">
    <source>
        <dbReference type="Proteomes" id="UP000292118"/>
    </source>
</evidence>
<dbReference type="InterPro" id="IPR002744">
    <property type="entry name" value="MIP18-like"/>
</dbReference>
<name>A0A4P6F7G2_9MICO</name>
<dbReference type="InterPro" id="IPR052339">
    <property type="entry name" value="Fe-S_Maturation_MIP18"/>
</dbReference>
<dbReference type="AlphaFoldDB" id="A0A4P6F7G2"/>
<organism evidence="4 5">
    <name type="scientific">Xylanimonas protaetiae</name>
    <dbReference type="NCBI Taxonomy" id="2509457"/>
    <lineage>
        <taxon>Bacteria</taxon>
        <taxon>Bacillati</taxon>
        <taxon>Actinomycetota</taxon>
        <taxon>Actinomycetes</taxon>
        <taxon>Micrococcales</taxon>
        <taxon>Promicromonosporaceae</taxon>
        <taxon>Xylanimonas</taxon>
    </lineage>
</organism>
<evidence type="ECO:0000313" key="4">
    <source>
        <dbReference type="EMBL" id="QAY71386.1"/>
    </source>
</evidence>
<dbReference type="OrthoDB" id="3684942at2"/>
<proteinExistence type="predicted"/>
<accession>A0A4P6F7G2</accession>
<dbReference type="InterPro" id="IPR034904">
    <property type="entry name" value="FSCA_dom_sf"/>
</dbReference>
<dbReference type="Proteomes" id="UP000292118">
    <property type="component" value="Chromosome"/>
</dbReference>
<gene>
    <name evidence="4" type="primary">paaJ</name>
    <name evidence="4" type="ORF">ET471_16235</name>
</gene>
<dbReference type="PANTHER" id="PTHR42831">
    <property type="entry name" value="FE-S PROTEIN MATURATION AUXILIARY FACTOR YITW"/>
    <property type="match status" value="1"/>
</dbReference>
<dbReference type="Gene3D" id="3.30.300.130">
    <property type="entry name" value="Fe-S cluster assembly (FSCA)"/>
    <property type="match status" value="1"/>
</dbReference>
<dbReference type="Pfam" id="PF01883">
    <property type="entry name" value="FeS_assembly_P"/>
    <property type="match status" value="1"/>
</dbReference>
<dbReference type="Pfam" id="PF23451">
    <property type="entry name" value="Zn_ribbon_PaaD"/>
    <property type="match status" value="1"/>
</dbReference>
<feature type="domain" description="PaaD zinc beta ribbon" evidence="3">
    <location>
        <begin position="153"/>
        <end position="193"/>
    </location>
</feature>
<evidence type="ECO:0000259" key="3">
    <source>
        <dbReference type="Pfam" id="PF23451"/>
    </source>
</evidence>
<dbReference type="PANTHER" id="PTHR42831:SF3">
    <property type="entry name" value="1,2-PHENYLACETYL-COA EPOXIDASE, SUBUNIT D-RELATED"/>
    <property type="match status" value="1"/>
</dbReference>
<feature type="domain" description="MIP18 family-like" evidence="2">
    <location>
        <begin position="46"/>
        <end position="111"/>
    </location>
</feature>
<dbReference type="SUPFAM" id="SSF117916">
    <property type="entry name" value="Fe-S cluster assembly (FSCA) domain-like"/>
    <property type="match status" value="1"/>
</dbReference>
<reference evidence="4 5" key="1">
    <citation type="submission" date="2019-01" db="EMBL/GenBank/DDBJ databases">
        <title>Genome sequencing of strain FW10M-9.</title>
        <authorList>
            <person name="Heo J."/>
            <person name="Kim S.-J."/>
            <person name="Kim J.-S."/>
            <person name="Hong S.-B."/>
            <person name="Kwon S.-W."/>
        </authorList>
    </citation>
    <scope>NUCLEOTIDE SEQUENCE [LARGE SCALE GENOMIC DNA]</scope>
    <source>
        <strain evidence="4 5">FW10M-9</strain>
    </source>
</reference>
<dbReference type="KEGG" id="xya:ET471_16235"/>
<dbReference type="EMBL" id="CP035493">
    <property type="protein sequence ID" value="QAY71386.1"/>
    <property type="molecule type" value="Genomic_DNA"/>
</dbReference>
<evidence type="ECO:0000259" key="2">
    <source>
        <dbReference type="Pfam" id="PF01883"/>
    </source>
</evidence>
<keyword evidence="5" id="KW-1185">Reference proteome</keyword>